<protein>
    <recommendedName>
        <fullName evidence="3">chorismate synthase</fullName>
        <ecNumber evidence="3">4.2.3.5</ecNumber>
    </recommendedName>
</protein>
<dbReference type="GO" id="GO:0005829">
    <property type="term" value="C:cytosol"/>
    <property type="evidence" value="ECO:0007669"/>
    <property type="project" value="TreeGrafter"/>
</dbReference>
<evidence type="ECO:0000256" key="3">
    <source>
        <dbReference type="ARBA" id="ARBA00013036"/>
    </source>
</evidence>
<comment type="similarity">
    <text evidence="2">Belongs to the chorismate synthase family.</text>
</comment>
<accession>A0A4D9CU70</accession>
<organism evidence="8 9">
    <name type="scientific">Nannochloropsis salina CCMP1776</name>
    <dbReference type="NCBI Taxonomy" id="1027361"/>
    <lineage>
        <taxon>Eukaryota</taxon>
        <taxon>Sar</taxon>
        <taxon>Stramenopiles</taxon>
        <taxon>Ochrophyta</taxon>
        <taxon>Eustigmatophyceae</taxon>
        <taxon>Eustigmatales</taxon>
        <taxon>Monodopsidaceae</taxon>
        <taxon>Microchloropsis</taxon>
        <taxon>Microchloropsis salina</taxon>
    </lineage>
</organism>
<gene>
    <name evidence="8" type="ORF">NSK_006252</name>
</gene>
<dbReference type="PANTHER" id="PTHR21085">
    <property type="entry name" value="CHORISMATE SYNTHASE"/>
    <property type="match status" value="1"/>
</dbReference>
<evidence type="ECO:0000313" key="8">
    <source>
        <dbReference type="EMBL" id="TFJ82426.1"/>
    </source>
</evidence>
<dbReference type="GO" id="GO:0009073">
    <property type="term" value="P:aromatic amino acid family biosynthetic process"/>
    <property type="evidence" value="ECO:0007669"/>
    <property type="project" value="UniProtKB-KW"/>
</dbReference>
<dbReference type="GO" id="GO:0010181">
    <property type="term" value="F:FMN binding"/>
    <property type="evidence" value="ECO:0007669"/>
    <property type="project" value="TreeGrafter"/>
</dbReference>
<evidence type="ECO:0000256" key="1">
    <source>
        <dbReference type="ARBA" id="ARBA00005044"/>
    </source>
</evidence>
<dbReference type="OrthoDB" id="1721239at2759"/>
<reference evidence="8 9" key="1">
    <citation type="submission" date="2019-01" db="EMBL/GenBank/DDBJ databases">
        <title>Nuclear Genome Assembly of the Microalgal Biofuel strain Nannochloropsis salina CCMP1776.</title>
        <authorList>
            <person name="Hovde B."/>
        </authorList>
    </citation>
    <scope>NUCLEOTIDE SEQUENCE [LARGE SCALE GENOMIC DNA]</scope>
    <source>
        <strain evidence="8 9">CCMP1776</strain>
    </source>
</reference>
<dbReference type="SUPFAM" id="SSF103263">
    <property type="entry name" value="Chorismate synthase, AroC"/>
    <property type="match status" value="1"/>
</dbReference>
<dbReference type="EMBL" id="SDOX01000110">
    <property type="protein sequence ID" value="TFJ82426.1"/>
    <property type="molecule type" value="Genomic_DNA"/>
</dbReference>
<keyword evidence="7" id="KW-0732">Signal</keyword>
<feature type="chain" id="PRO_5020028828" description="chorismate synthase" evidence="7">
    <location>
        <begin position="35"/>
        <end position="202"/>
    </location>
</feature>
<dbReference type="GO" id="GO:0004107">
    <property type="term" value="F:chorismate synthase activity"/>
    <property type="evidence" value="ECO:0007669"/>
    <property type="project" value="UniProtKB-EC"/>
</dbReference>
<dbReference type="PANTHER" id="PTHR21085:SF0">
    <property type="entry name" value="CHORISMATE SYNTHASE"/>
    <property type="match status" value="1"/>
</dbReference>
<dbReference type="GO" id="GO:0008652">
    <property type="term" value="P:amino acid biosynthetic process"/>
    <property type="evidence" value="ECO:0007669"/>
    <property type="project" value="UniProtKB-KW"/>
</dbReference>
<dbReference type="EC" id="4.2.3.5" evidence="3"/>
<proteinExistence type="inferred from homology"/>
<dbReference type="InterPro" id="IPR000453">
    <property type="entry name" value="Chorismate_synth"/>
</dbReference>
<comment type="pathway">
    <text evidence="1">Metabolic intermediate biosynthesis; chorismate biosynthesis; chorismate from D-erythrose 4-phosphate and phosphoenolpyruvate: step 7/7.</text>
</comment>
<dbReference type="GO" id="GO:0009423">
    <property type="term" value="P:chorismate biosynthetic process"/>
    <property type="evidence" value="ECO:0007669"/>
    <property type="project" value="UniProtKB-UniPathway"/>
</dbReference>
<dbReference type="Pfam" id="PF01264">
    <property type="entry name" value="Chorismate_synt"/>
    <property type="match status" value="1"/>
</dbReference>
<keyword evidence="9" id="KW-1185">Reference proteome</keyword>
<evidence type="ECO:0000256" key="5">
    <source>
        <dbReference type="ARBA" id="ARBA00023141"/>
    </source>
</evidence>
<feature type="signal peptide" evidence="7">
    <location>
        <begin position="1"/>
        <end position="34"/>
    </location>
</feature>
<dbReference type="UniPathway" id="UPA00053">
    <property type="reaction ID" value="UER00090"/>
</dbReference>
<dbReference type="PROSITE" id="PS00787">
    <property type="entry name" value="CHORISMATE_SYNTHASE_1"/>
    <property type="match status" value="1"/>
</dbReference>
<evidence type="ECO:0000256" key="7">
    <source>
        <dbReference type="SAM" id="SignalP"/>
    </source>
</evidence>
<evidence type="ECO:0000256" key="4">
    <source>
        <dbReference type="ARBA" id="ARBA00022605"/>
    </source>
</evidence>
<evidence type="ECO:0000256" key="2">
    <source>
        <dbReference type="ARBA" id="ARBA00008014"/>
    </source>
</evidence>
<dbReference type="AlphaFoldDB" id="A0A4D9CU70"/>
<comment type="caution">
    <text evidence="8">The sequence shown here is derived from an EMBL/GenBank/DDBJ whole genome shotgun (WGS) entry which is preliminary data.</text>
</comment>
<evidence type="ECO:0000313" key="9">
    <source>
        <dbReference type="Proteomes" id="UP000355283"/>
    </source>
</evidence>
<dbReference type="InterPro" id="IPR020541">
    <property type="entry name" value="Chorismate_synthase_CS"/>
</dbReference>
<dbReference type="Proteomes" id="UP000355283">
    <property type="component" value="Unassembled WGS sequence"/>
</dbReference>
<evidence type="ECO:0000256" key="6">
    <source>
        <dbReference type="ARBA" id="ARBA00023239"/>
    </source>
</evidence>
<keyword evidence="6" id="KW-0456">Lyase</keyword>
<dbReference type="Gene3D" id="3.60.150.10">
    <property type="entry name" value="Chorismate synthase AroC"/>
    <property type="match status" value="1"/>
</dbReference>
<keyword evidence="4" id="KW-0028">Amino-acid biosynthesis</keyword>
<name>A0A4D9CU70_9STRA</name>
<dbReference type="InterPro" id="IPR035904">
    <property type="entry name" value="Chorismate_synth_AroC_sf"/>
</dbReference>
<keyword evidence="5" id="KW-0057">Aromatic amino acid biosynthesis</keyword>
<sequence>MEGRTTTVRGLSAAMSTALSLFLLFMCVMDGNQAFSFTSLSSFGMEQKGARKRSNSVVMGMGNSFGRLFRISTFGESHGGGVGVIVDGCPPRLHITREEIQKELDRRRPGQSRLTTPRNEADSVEILSGVSPDGLTLGTPIGMLVRNQDHRSNPLPPSLPSSLFLPLRFFWRSLSHCDDCQVRYGETPVMGKGYGPGEEAAT</sequence>